<evidence type="ECO:0000256" key="3">
    <source>
        <dbReference type="ARBA" id="ARBA00022827"/>
    </source>
</evidence>
<dbReference type="Proteomes" id="UP000431533">
    <property type="component" value="Unassembled WGS sequence"/>
</dbReference>
<sequence length="497" mass="55769">MAIKLPRVAIIGAGLSGVVSAKHLKYSGAEVVVYERSSKSGGNWVYDDRKAPEPIYPSLDPSRAELASIDSEATSNGEQKQFSLNGDHENSPKFDKIELAYAPPGPAYDGLTTNVPTNLQELKGYPWPEGNEQFVNVRVCGEYIQSYSREFGIEQVTKYDTRVEKVEKRGDKWRVLSTTLLLEGPNKGDITSNSDEFDRVVVANGHYHASKVPDTPGLKDWKYTWPDRVQHSKSYRTPDEFKDQNILLIGAGVSSTDIARELSRVANKIYQSSRGGPYDLPIELLPAVASRVAEVAHFERPTKDQIKPGYVTLKDGQILTDIDRVIVCTGYHFSLPFLRSFHSDSTAVDKANDTVLVTDGTQMHNLHKDLFYIPDPTIAFVGVPFYTATFSFFEFQAIAVAAVFSGRASLPTEDEMRTAYRERVQRKGSGRAFHDMKGEEAAYVKDLVEWVNSDAQLIDGRKVVGHSKEWLEQREVLRETFLKFLAAKESREREKNL</sequence>
<dbReference type="GeneID" id="41987658"/>
<comment type="similarity">
    <text evidence="1">Belongs to the FMO family.</text>
</comment>
<dbReference type="InterPro" id="IPR036188">
    <property type="entry name" value="FAD/NAD-bd_sf"/>
</dbReference>
<dbReference type="GO" id="GO:0050661">
    <property type="term" value="F:NADP binding"/>
    <property type="evidence" value="ECO:0007669"/>
    <property type="project" value="InterPro"/>
</dbReference>
<dbReference type="RefSeq" id="XP_031003173.1">
    <property type="nucleotide sequence ID" value="XM_031152389.1"/>
</dbReference>
<accession>A0A8H8TXJ4</accession>
<dbReference type="AlphaFoldDB" id="A0A8H8TXJ4"/>
<evidence type="ECO:0000256" key="5">
    <source>
        <dbReference type="ARBA" id="ARBA00023002"/>
    </source>
</evidence>
<dbReference type="OrthoDB" id="66881at2759"/>
<dbReference type="GO" id="GO:0004499">
    <property type="term" value="F:N,N-dimethylaniline monooxygenase activity"/>
    <property type="evidence" value="ECO:0007669"/>
    <property type="project" value="InterPro"/>
</dbReference>
<dbReference type="SUPFAM" id="SSF51905">
    <property type="entry name" value="FAD/NAD(P)-binding domain"/>
    <property type="match status" value="2"/>
</dbReference>
<dbReference type="PRINTS" id="PR00419">
    <property type="entry name" value="ADXRDTASE"/>
</dbReference>
<evidence type="ECO:0000313" key="7">
    <source>
        <dbReference type="Proteomes" id="UP000431533"/>
    </source>
</evidence>
<keyword evidence="5" id="KW-0560">Oxidoreductase</keyword>
<proteinExistence type="inferred from homology"/>
<dbReference type="InterPro" id="IPR000960">
    <property type="entry name" value="Flavin_mOase"/>
</dbReference>
<keyword evidence="4" id="KW-0521">NADP</keyword>
<comment type="caution">
    <text evidence="6">The sequence shown here is derived from an EMBL/GenBank/DDBJ whole genome shotgun (WGS) entry which is preliminary data.</text>
</comment>
<dbReference type="Pfam" id="PF13450">
    <property type="entry name" value="NAD_binding_8"/>
    <property type="match status" value="1"/>
</dbReference>
<protein>
    <submittedName>
        <fullName evidence="6">Flavin-containing monooxygenase</fullName>
    </submittedName>
</protein>
<dbReference type="GO" id="GO:0050660">
    <property type="term" value="F:flavin adenine dinucleotide binding"/>
    <property type="evidence" value="ECO:0007669"/>
    <property type="project" value="InterPro"/>
</dbReference>
<evidence type="ECO:0000256" key="1">
    <source>
        <dbReference type="ARBA" id="ARBA00009183"/>
    </source>
</evidence>
<keyword evidence="7" id="KW-1185">Reference proteome</keyword>
<evidence type="ECO:0000313" key="6">
    <source>
        <dbReference type="EMBL" id="TVY24385.1"/>
    </source>
</evidence>
<dbReference type="PIRSF" id="PIRSF000332">
    <property type="entry name" value="FMO"/>
    <property type="match status" value="1"/>
</dbReference>
<keyword evidence="6" id="KW-0503">Monooxygenase</keyword>
<dbReference type="InterPro" id="IPR050346">
    <property type="entry name" value="FMO-like"/>
</dbReference>
<dbReference type="Pfam" id="PF00743">
    <property type="entry name" value="FMO-like"/>
    <property type="match status" value="2"/>
</dbReference>
<dbReference type="InterPro" id="IPR020946">
    <property type="entry name" value="Flavin_mOase-like"/>
</dbReference>
<evidence type="ECO:0000256" key="4">
    <source>
        <dbReference type="ARBA" id="ARBA00022857"/>
    </source>
</evidence>
<reference evidence="6 7" key="1">
    <citation type="submission" date="2018-05" db="EMBL/GenBank/DDBJ databases">
        <title>Genome sequencing and assembly of the regulated plant pathogen Lachnellula willkommii and related sister species for the development of diagnostic species identification markers.</title>
        <authorList>
            <person name="Giroux E."/>
            <person name="Bilodeau G."/>
        </authorList>
    </citation>
    <scope>NUCLEOTIDE SEQUENCE [LARGE SCALE GENOMIC DNA]</scope>
    <source>
        <strain evidence="6 7">CBS 185.66</strain>
    </source>
</reference>
<evidence type="ECO:0000256" key="2">
    <source>
        <dbReference type="ARBA" id="ARBA00022630"/>
    </source>
</evidence>
<dbReference type="EMBL" id="QGMH01000133">
    <property type="protein sequence ID" value="TVY24385.1"/>
    <property type="molecule type" value="Genomic_DNA"/>
</dbReference>
<gene>
    <name evidence="6" type="primary">ustF2_0</name>
    <name evidence="6" type="ORF">LHYA1_G007460</name>
</gene>
<organism evidence="6 7">
    <name type="scientific">Lachnellula hyalina</name>
    <dbReference type="NCBI Taxonomy" id="1316788"/>
    <lineage>
        <taxon>Eukaryota</taxon>
        <taxon>Fungi</taxon>
        <taxon>Dikarya</taxon>
        <taxon>Ascomycota</taxon>
        <taxon>Pezizomycotina</taxon>
        <taxon>Leotiomycetes</taxon>
        <taxon>Helotiales</taxon>
        <taxon>Lachnaceae</taxon>
        <taxon>Lachnellula</taxon>
    </lineage>
</organism>
<keyword evidence="3" id="KW-0274">FAD</keyword>
<dbReference type="PANTHER" id="PTHR23023">
    <property type="entry name" value="DIMETHYLANILINE MONOOXYGENASE"/>
    <property type="match status" value="1"/>
</dbReference>
<name>A0A8H8TXJ4_9HELO</name>
<keyword evidence="2" id="KW-0285">Flavoprotein</keyword>
<dbReference type="Gene3D" id="3.50.50.60">
    <property type="entry name" value="FAD/NAD(P)-binding domain"/>
    <property type="match status" value="2"/>
</dbReference>